<reference evidence="1 2" key="1">
    <citation type="submission" date="2012-05" db="EMBL/GenBank/DDBJ databases">
        <authorList>
            <person name="Hilton J."/>
        </authorList>
    </citation>
    <scope>NUCLEOTIDE SEQUENCE [LARGE SCALE GENOMIC DNA]</scope>
    <source>
        <strain evidence="1 2">HH01</strain>
    </source>
</reference>
<accession>M1WTU1</accession>
<dbReference type="AlphaFoldDB" id="M1WTU1"/>
<evidence type="ECO:0000313" key="2">
    <source>
        <dbReference type="Proteomes" id="UP000053051"/>
    </source>
</evidence>
<dbReference type="Proteomes" id="UP000053051">
    <property type="component" value="Unassembled WGS sequence"/>
</dbReference>
<reference evidence="2" key="2">
    <citation type="submission" date="2016-01" db="EMBL/GenBank/DDBJ databases">
        <title>Diatom-associated endosymboitic cyanobacterium lacks core nitrogen metabolism enzymes.</title>
        <authorList>
            <person name="Hilton J.A."/>
            <person name="Foster R.A."/>
            <person name="Tripp H.J."/>
            <person name="Carter B.J."/>
            <person name="Zehr J.P."/>
            <person name="Villareal T.A."/>
        </authorList>
    </citation>
    <scope>NUCLEOTIDE SEQUENCE [LARGE SCALE GENOMIC DNA]</scope>
    <source>
        <strain evidence="2">HH01</strain>
    </source>
</reference>
<evidence type="ECO:0000313" key="1">
    <source>
        <dbReference type="EMBL" id="CCH68389.1"/>
    </source>
</evidence>
<keyword evidence="2" id="KW-1185">Reference proteome</keyword>
<comment type="caution">
    <text evidence="1">The sequence shown here is derived from an EMBL/GenBank/DDBJ whole genome shotgun (WGS) entry which is preliminary data.</text>
</comment>
<organism evidence="1 2">
    <name type="scientific">Richelia intracellularis HH01</name>
    <dbReference type="NCBI Taxonomy" id="1165094"/>
    <lineage>
        <taxon>Bacteria</taxon>
        <taxon>Bacillati</taxon>
        <taxon>Cyanobacteriota</taxon>
        <taxon>Cyanophyceae</taxon>
        <taxon>Nostocales</taxon>
        <taxon>Nostocaceae</taxon>
        <taxon>Richelia</taxon>
    </lineage>
</organism>
<dbReference type="STRING" id="1165094.RINTHH_22340"/>
<proteinExistence type="predicted"/>
<sequence>MMQIYKVIVEVFEKPPIFYEPARQPLKAWVIYCLRDRGFKVIYDQNADFAIEQGRESNKLCFKVTDDPTDLDPKFAWIVWDSKNRTVSLTLPMVN</sequence>
<protein>
    <submittedName>
        <fullName evidence="1">Uncharacterized protein</fullName>
    </submittedName>
</protein>
<dbReference type="EMBL" id="CAIY01000088">
    <property type="protein sequence ID" value="CCH68389.1"/>
    <property type="molecule type" value="Genomic_DNA"/>
</dbReference>
<name>M1WTU1_9NOST</name>
<gene>
    <name evidence="1" type="ORF">RINTHH_22340</name>
</gene>
<dbReference type="RefSeq" id="WP_008236010.1">
    <property type="nucleotide sequence ID" value="NZ_CAIY01000088.1"/>
</dbReference>